<name>A0ABY7DRR4_MYAAR</name>
<keyword evidence="3" id="KW-1185">Reference proteome</keyword>
<dbReference type="Proteomes" id="UP001164746">
    <property type="component" value="Chromosome 3"/>
</dbReference>
<protein>
    <submittedName>
        <fullName evidence="2">Uncharacterized protein</fullName>
    </submittedName>
</protein>
<organism evidence="2 3">
    <name type="scientific">Mya arenaria</name>
    <name type="common">Soft-shell clam</name>
    <dbReference type="NCBI Taxonomy" id="6604"/>
    <lineage>
        <taxon>Eukaryota</taxon>
        <taxon>Metazoa</taxon>
        <taxon>Spiralia</taxon>
        <taxon>Lophotrochozoa</taxon>
        <taxon>Mollusca</taxon>
        <taxon>Bivalvia</taxon>
        <taxon>Autobranchia</taxon>
        <taxon>Heteroconchia</taxon>
        <taxon>Euheterodonta</taxon>
        <taxon>Imparidentia</taxon>
        <taxon>Neoheterodontei</taxon>
        <taxon>Myida</taxon>
        <taxon>Myoidea</taxon>
        <taxon>Myidae</taxon>
        <taxon>Mya</taxon>
    </lineage>
</organism>
<sequence length="202" mass="22628">MAAPILIKHCSGQPLCRSQPRLQELHLASCDQKLPLLHFLTARHVQGTCSRLAYSTSVEETLDPEAESELPPPPTRTVSVDPETSVNLNIRTQSNDPTTKDYQWSERESTSAGTPLTDVVFLAQAAEKDIKVLVAVEGVNACWKDIHSILDEAKQPGFEFMDPFIPIQVPEFSNREAFNMVDYLIERKWIQRPSDLAQISKA</sequence>
<proteinExistence type="predicted"/>
<gene>
    <name evidence="2" type="ORF">MAR_024769</name>
</gene>
<dbReference type="EMBL" id="CP111014">
    <property type="protein sequence ID" value="WAR00397.1"/>
    <property type="molecule type" value="Genomic_DNA"/>
</dbReference>
<reference evidence="2" key="1">
    <citation type="submission" date="2022-11" db="EMBL/GenBank/DDBJ databases">
        <title>Centuries of genome instability and evolution in soft-shell clam transmissible cancer (bioRxiv).</title>
        <authorList>
            <person name="Hart S.F.M."/>
            <person name="Yonemitsu M.A."/>
            <person name="Giersch R.M."/>
            <person name="Beal B.F."/>
            <person name="Arriagada G."/>
            <person name="Davis B.W."/>
            <person name="Ostrander E.A."/>
            <person name="Goff S.P."/>
            <person name="Metzger M.J."/>
        </authorList>
    </citation>
    <scope>NUCLEOTIDE SEQUENCE</scope>
    <source>
        <strain evidence="2">MELC-2E11</strain>
        <tissue evidence="2">Siphon/mantle</tissue>
    </source>
</reference>
<evidence type="ECO:0000313" key="2">
    <source>
        <dbReference type="EMBL" id="WAR00397.1"/>
    </source>
</evidence>
<feature type="region of interest" description="Disordered" evidence="1">
    <location>
        <begin position="60"/>
        <end position="83"/>
    </location>
</feature>
<evidence type="ECO:0000313" key="3">
    <source>
        <dbReference type="Proteomes" id="UP001164746"/>
    </source>
</evidence>
<evidence type="ECO:0000256" key="1">
    <source>
        <dbReference type="SAM" id="MobiDB-lite"/>
    </source>
</evidence>
<accession>A0ABY7DRR4</accession>